<dbReference type="EMBL" id="GGEC01073985">
    <property type="protein sequence ID" value="MBX54469.1"/>
    <property type="molecule type" value="Transcribed_RNA"/>
</dbReference>
<name>A0A2P2PII2_RHIMU</name>
<reference evidence="1" key="1">
    <citation type="submission" date="2018-02" db="EMBL/GenBank/DDBJ databases">
        <title>Rhizophora mucronata_Transcriptome.</title>
        <authorList>
            <person name="Meera S.P."/>
            <person name="Sreeshan A."/>
            <person name="Augustine A."/>
        </authorList>
    </citation>
    <scope>NUCLEOTIDE SEQUENCE</scope>
    <source>
        <tissue evidence="1">Leaf</tissue>
    </source>
</reference>
<evidence type="ECO:0000313" key="1">
    <source>
        <dbReference type="EMBL" id="MBX54469.1"/>
    </source>
</evidence>
<organism evidence="1">
    <name type="scientific">Rhizophora mucronata</name>
    <name type="common">Asiatic mangrove</name>
    <dbReference type="NCBI Taxonomy" id="61149"/>
    <lineage>
        <taxon>Eukaryota</taxon>
        <taxon>Viridiplantae</taxon>
        <taxon>Streptophyta</taxon>
        <taxon>Embryophyta</taxon>
        <taxon>Tracheophyta</taxon>
        <taxon>Spermatophyta</taxon>
        <taxon>Magnoliopsida</taxon>
        <taxon>eudicotyledons</taxon>
        <taxon>Gunneridae</taxon>
        <taxon>Pentapetalae</taxon>
        <taxon>rosids</taxon>
        <taxon>fabids</taxon>
        <taxon>Malpighiales</taxon>
        <taxon>Rhizophoraceae</taxon>
        <taxon>Rhizophora</taxon>
    </lineage>
</organism>
<dbReference type="AlphaFoldDB" id="A0A2P2PII2"/>
<sequence length="66" mass="7818">MTGCRCLPPEDRKEQQRQERSVTLFYTDLNYIHTSGAVQMWKQKQRSNLLTVSCTREQKEREHGSC</sequence>
<accession>A0A2P2PII2</accession>
<protein>
    <submittedName>
        <fullName evidence="1">Uncharacterized protein</fullName>
    </submittedName>
</protein>
<proteinExistence type="predicted"/>